<dbReference type="Proteomes" id="UP000609874">
    <property type="component" value="Unassembled WGS sequence"/>
</dbReference>
<dbReference type="InterPro" id="IPR004706">
    <property type="entry name" value="Arsenical-R_Acr3"/>
</dbReference>
<organism evidence="3 4">
    <name type="scientific">Arthrobacter gallicola</name>
    <dbReference type="NCBI Taxonomy" id="2762225"/>
    <lineage>
        <taxon>Bacteria</taxon>
        <taxon>Bacillati</taxon>
        <taxon>Actinomycetota</taxon>
        <taxon>Actinomycetes</taxon>
        <taxon>Micrococcales</taxon>
        <taxon>Micrococcaceae</taxon>
        <taxon>Arthrobacter</taxon>
    </lineage>
</organism>
<feature type="transmembrane region" description="Helical" evidence="2">
    <location>
        <begin position="93"/>
        <end position="115"/>
    </location>
</feature>
<keyword evidence="2" id="KW-0812">Transmembrane</keyword>
<dbReference type="InterPro" id="IPR038770">
    <property type="entry name" value="Na+/solute_symporter_sf"/>
</dbReference>
<dbReference type="EMBL" id="JACSQD010000001">
    <property type="protein sequence ID" value="MBD7993844.1"/>
    <property type="molecule type" value="Genomic_DNA"/>
</dbReference>
<sequence>MDRHQISLYLGALLAGALIGWFLPKTAPVFESTVNPALGALLYATFLGIPFGRLIEAVRDGRFMAAVLVLNFLLVPVVVLSLTRFIAGEQALLIGMSMVLLTPCIDYVIVFSGLAGGSSDRLLAAAPVLMVLQMLLLPLYLLVFVGPDIGALLDPGPFVAALVWLILVPLALAAMTQSASRRSGTAARFARFVQDLMVPLMMLTLAVVVGSQISAVGGELPSLLAVVPLYAAFLILMVPIGLGTARALKLDVPASRAVIFSGATRNSLVVLPLALALPAPLALAPLAVVTQTLVELAGMVLLVRLIPRLVPEAPLSACERKAEA</sequence>
<feature type="transmembrane region" description="Helical" evidence="2">
    <location>
        <begin position="7"/>
        <end position="24"/>
    </location>
</feature>
<feature type="transmembrane region" description="Helical" evidence="2">
    <location>
        <begin position="196"/>
        <end position="217"/>
    </location>
</feature>
<keyword evidence="2" id="KW-0472">Membrane</keyword>
<evidence type="ECO:0000256" key="1">
    <source>
        <dbReference type="ARBA" id="ARBA00022448"/>
    </source>
</evidence>
<gene>
    <name evidence="3" type="ORF">H9639_00805</name>
</gene>
<evidence type="ECO:0000313" key="4">
    <source>
        <dbReference type="Proteomes" id="UP000609874"/>
    </source>
</evidence>
<keyword evidence="2" id="KW-1133">Transmembrane helix</keyword>
<feature type="transmembrane region" description="Helical" evidence="2">
    <location>
        <begin position="157"/>
        <end position="175"/>
    </location>
</feature>
<feature type="transmembrane region" description="Helical" evidence="2">
    <location>
        <begin position="67"/>
        <end position="87"/>
    </location>
</feature>
<evidence type="ECO:0000313" key="3">
    <source>
        <dbReference type="EMBL" id="MBD7993844.1"/>
    </source>
</evidence>
<dbReference type="RefSeq" id="WP_191806841.1">
    <property type="nucleotide sequence ID" value="NZ_JACSQD010000001.1"/>
</dbReference>
<dbReference type="PANTHER" id="PTHR43057:SF1">
    <property type="entry name" value="ARSENICAL-RESISTANCE PROTEIN 3"/>
    <property type="match status" value="1"/>
</dbReference>
<feature type="transmembrane region" description="Helical" evidence="2">
    <location>
        <begin position="36"/>
        <end position="55"/>
    </location>
</feature>
<keyword evidence="1" id="KW-0813">Transport</keyword>
<feature type="transmembrane region" description="Helical" evidence="2">
    <location>
        <begin position="257"/>
        <end position="277"/>
    </location>
</feature>
<reference evidence="3 4" key="1">
    <citation type="submission" date="2020-08" db="EMBL/GenBank/DDBJ databases">
        <title>A Genomic Blueprint of the Chicken Gut Microbiome.</title>
        <authorList>
            <person name="Gilroy R."/>
            <person name="Ravi A."/>
            <person name="Getino M."/>
            <person name="Pursley I."/>
            <person name="Horton D.L."/>
            <person name="Alikhan N.-F."/>
            <person name="Baker D."/>
            <person name="Gharbi K."/>
            <person name="Hall N."/>
            <person name="Watson M."/>
            <person name="Adriaenssens E.M."/>
            <person name="Foster-Nyarko E."/>
            <person name="Jarju S."/>
            <person name="Secka A."/>
            <person name="Antonio M."/>
            <person name="Oren A."/>
            <person name="Chaudhuri R."/>
            <person name="La Ragione R.M."/>
            <person name="Hildebrand F."/>
            <person name="Pallen M.J."/>
        </authorList>
    </citation>
    <scope>NUCLEOTIDE SEQUENCE [LARGE SCALE GENOMIC DNA]</scope>
    <source>
        <strain evidence="3 4">Sa2CUA1</strain>
    </source>
</reference>
<proteinExistence type="predicted"/>
<dbReference type="Pfam" id="PF13593">
    <property type="entry name" value="SBF_like"/>
    <property type="match status" value="1"/>
</dbReference>
<dbReference type="InterPro" id="IPR016833">
    <property type="entry name" value="Put_Na-Bile_cotransptr"/>
</dbReference>
<feature type="transmembrane region" description="Helical" evidence="2">
    <location>
        <begin position="223"/>
        <end position="245"/>
    </location>
</feature>
<name>A0ABR8UMS4_9MICC</name>
<evidence type="ECO:0000256" key="2">
    <source>
        <dbReference type="SAM" id="Phobius"/>
    </source>
</evidence>
<keyword evidence="4" id="KW-1185">Reference proteome</keyword>
<comment type="caution">
    <text evidence="3">The sequence shown here is derived from an EMBL/GenBank/DDBJ whole genome shotgun (WGS) entry which is preliminary data.</text>
</comment>
<feature type="transmembrane region" description="Helical" evidence="2">
    <location>
        <begin position="122"/>
        <end position="145"/>
    </location>
</feature>
<protein>
    <submittedName>
        <fullName evidence="3">Arsenic resistance protein</fullName>
    </submittedName>
</protein>
<dbReference type="Gene3D" id="1.20.1530.20">
    <property type="match status" value="1"/>
</dbReference>
<dbReference type="PANTHER" id="PTHR43057">
    <property type="entry name" value="ARSENITE EFFLUX TRANSPORTER"/>
    <property type="match status" value="1"/>
</dbReference>
<accession>A0ABR8UMS4</accession>